<feature type="region of interest" description="Disordered" evidence="1">
    <location>
        <begin position="121"/>
        <end position="161"/>
    </location>
</feature>
<dbReference type="EMBL" id="AGNL01002444">
    <property type="protein sequence ID" value="EJK76214.1"/>
    <property type="molecule type" value="Genomic_DNA"/>
</dbReference>
<organism evidence="2 3">
    <name type="scientific">Thalassiosira oceanica</name>
    <name type="common">Marine diatom</name>
    <dbReference type="NCBI Taxonomy" id="159749"/>
    <lineage>
        <taxon>Eukaryota</taxon>
        <taxon>Sar</taxon>
        <taxon>Stramenopiles</taxon>
        <taxon>Ochrophyta</taxon>
        <taxon>Bacillariophyta</taxon>
        <taxon>Coscinodiscophyceae</taxon>
        <taxon>Thalassiosirophycidae</taxon>
        <taxon>Thalassiosirales</taxon>
        <taxon>Thalassiosiraceae</taxon>
        <taxon>Thalassiosira</taxon>
    </lineage>
</organism>
<evidence type="ECO:0000256" key="1">
    <source>
        <dbReference type="SAM" id="MobiDB-lite"/>
    </source>
</evidence>
<comment type="caution">
    <text evidence="2">The sequence shown here is derived from an EMBL/GenBank/DDBJ whole genome shotgun (WGS) entry which is preliminary data.</text>
</comment>
<reference evidence="2 3" key="1">
    <citation type="journal article" date="2012" name="Genome Biol.">
        <title>Genome and low-iron response of an oceanic diatom adapted to chronic iron limitation.</title>
        <authorList>
            <person name="Lommer M."/>
            <person name="Specht M."/>
            <person name="Roy A.S."/>
            <person name="Kraemer L."/>
            <person name="Andreson R."/>
            <person name="Gutowska M.A."/>
            <person name="Wolf J."/>
            <person name="Bergner S.V."/>
            <person name="Schilhabel M.B."/>
            <person name="Klostermeier U.C."/>
            <person name="Beiko R.G."/>
            <person name="Rosenstiel P."/>
            <person name="Hippler M."/>
            <person name="Laroche J."/>
        </authorList>
    </citation>
    <scope>NUCLEOTIDE SEQUENCE [LARGE SCALE GENOMIC DNA]</scope>
    <source>
        <strain evidence="2 3">CCMP1005</strain>
    </source>
</reference>
<feature type="compositionally biased region" description="Polar residues" evidence="1">
    <location>
        <begin position="81"/>
        <end position="99"/>
    </location>
</feature>
<gene>
    <name evidence="2" type="ORF">THAOC_02037</name>
</gene>
<feature type="region of interest" description="Disordered" evidence="1">
    <location>
        <begin position="81"/>
        <end position="104"/>
    </location>
</feature>
<name>K0TGV4_THAOC</name>
<dbReference type="AlphaFoldDB" id="K0TGV4"/>
<evidence type="ECO:0000313" key="3">
    <source>
        <dbReference type="Proteomes" id="UP000266841"/>
    </source>
</evidence>
<evidence type="ECO:0000313" key="2">
    <source>
        <dbReference type="EMBL" id="EJK76214.1"/>
    </source>
</evidence>
<feature type="compositionally biased region" description="Low complexity" evidence="1">
    <location>
        <begin position="145"/>
        <end position="161"/>
    </location>
</feature>
<protein>
    <submittedName>
        <fullName evidence="2">Uncharacterized protein</fullName>
    </submittedName>
</protein>
<sequence>MMKTSTKFETTCSVLAVADASKLSGRYETEVVDKQVPVLRSLRNVATPGKMILRGSLTPRGQKAGRSFDVDDLCQAFQRKANVTPNFRNPKKQSPSNKAPLSVDSVKEDLRLALGSKNRCVSKKAAPVKGKTSKVEDGKKTPAASSVVRVTRSSSRGRLCV</sequence>
<proteinExistence type="predicted"/>
<accession>K0TGV4</accession>
<keyword evidence="3" id="KW-1185">Reference proteome</keyword>
<dbReference type="Proteomes" id="UP000266841">
    <property type="component" value="Unassembled WGS sequence"/>
</dbReference>